<feature type="region of interest" description="Disordered" evidence="1">
    <location>
        <begin position="27"/>
        <end position="64"/>
    </location>
</feature>
<dbReference type="OrthoDB" id="6432676at2759"/>
<keyword evidence="2" id="KW-0472">Membrane</keyword>
<evidence type="ECO:0000313" key="4">
    <source>
        <dbReference type="Proteomes" id="UP000887013"/>
    </source>
</evidence>
<proteinExistence type="predicted"/>
<dbReference type="AlphaFoldDB" id="A0A8X6NS23"/>
<protein>
    <submittedName>
        <fullName evidence="3">Uncharacterized protein</fullName>
    </submittedName>
</protein>
<feature type="compositionally biased region" description="Polar residues" evidence="1">
    <location>
        <begin position="53"/>
        <end position="64"/>
    </location>
</feature>
<keyword evidence="4" id="KW-1185">Reference proteome</keyword>
<organism evidence="3 4">
    <name type="scientific">Nephila pilipes</name>
    <name type="common">Giant wood spider</name>
    <name type="synonym">Nephila maculata</name>
    <dbReference type="NCBI Taxonomy" id="299642"/>
    <lineage>
        <taxon>Eukaryota</taxon>
        <taxon>Metazoa</taxon>
        <taxon>Ecdysozoa</taxon>
        <taxon>Arthropoda</taxon>
        <taxon>Chelicerata</taxon>
        <taxon>Arachnida</taxon>
        <taxon>Araneae</taxon>
        <taxon>Araneomorphae</taxon>
        <taxon>Entelegynae</taxon>
        <taxon>Araneoidea</taxon>
        <taxon>Nephilidae</taxon>
        <taxon>Nephila</taxon>
    </lineage>
</organism>
<name>A0A8X6NS23_NEPPI</name>
<sequence length="233" mass="25251">MIPLQVSMMISAMPAVAVRRGRKRSKTFGRFNLPPSHHSSTSSLSGRNRSFTRRQGGQSISTISTQYGGNRAFRHRIRYDSELDRQRRRFLIYMGTLFLITGLLLVFIGVGAMVPTAQTVGLLLIGIGAVLCIIKVFCSEAHATDVPQKVIVEDVDVESNSGGNNEEADVATPLAKISEFTELPVSDSANNAATTSPTQDESNSHQNSITPTSPPNSIPETQVLIGNDSSGRY</sequence>
<evidence type="ECO:0000313" key="3">
    <source>
        <dbReference type="EMBL" id="GFT28984.1"/>
    </source>
</evidence>
<keyword evidence="2" id="KW-1133">Transmembrane helix</keyword>
<feature type="transmembrane region" description="Helical" evidence="2">
    <location>
        <begin position="90"/>
        <end position="114"/>
    </location>
</feature>
<gene>
    <name evidence="3" type="primary">AVEN_26782_1</name>
    <name evidence="3" type="ORF">NPIL_241891</name>
</gene>
<feature type="compositionally biased region" description="Low complexity" evidence="1">
    <location>
        <begin position="32"/>
        <end position="49"/>
    </location>
</feature>
<evidence type="ECO:0000256" key="1">
    <source>
        <dbReference type="SAM" id="MobiDB-lite"/>
    </source>
</evidence>
<dbReference type="EMBL" id="BMAW01060977">
    <property type="protein sequence ID" value="GFT28984.1"/>
    <property type="molecule type" value="Genomic_DNA"/>
</dbReference>
<reference evidence="3" key="1">
    <citation type="submission" date="2020-08" db="EMBL/GenBank/DDBJ databases">
        <title>Multicomponent nature underlies the extraordinary mechanical properties of spider dragline silk.</title>
        <authorList>
            <person name="Kono N."/>
            <person name="Nakamura H."/>
            <person name="Mori M."/>
            <person name="Yoshida Y."/>
            <person name="Ohtoshi R."/>
            <person name="Malay A.D."/>
            <person name="Moran D.A.P."/>
            <person name="Tomita M."/>
            <person name="Numata K."/>
            <person name="Arakawa K."/>
        </authorList>
    </citation>
    <scope>NUCLEOTIDE SEQUENCE</scope>
</reference>
<accession>A0A8X6NS23</accession>
<evidence type="ECO:0000256" key="2">
    <source>
        <dbReference type="SAM" id="Phobius"/>
    </source>
</evidence>
<keyword evidence="2" id="KW-0812">Transmembrane</keyword>
<dbReference type="Proteomes" id="UP000887013">
    <property type="component" value="Unassembled WGS sequence"/>
</dbReference>
<feature type="region of interest" description="Disordered" evidence="1">
    <location>
        <begin position="186"/>
        <end position="233"/>
    </location>
</feature>
<feature type="compositionally biased region" description="Polar residues" evidence="1">
    <location>
        <begin position="187"/>
        <end position="206"/>
    </location>
</feature>
<feature type="transmembrane region" description="Helical" evidence="2">
    <location>
        <begin position="120"/>
        <end position="138"/>
    </location>
</feature>
<comment type="caution">
    <text evidence="3">The sequence shown here is derived from an EMBL/GenBank/DDBJ whole genome shotgun (WGS) entry which is preliminary data.</text>
</comment>